<feature type="transmembrane region" description="Helical" evidence="6">
    <location>
        <begin position="192"/>
        <end position="210"/>
    </location>
</feature>
<keyword evidence="2 6" id="KW-0812">Transmembrane</keyword>
<feature type="compositionally biased region" description="Low complexity" evidence="5">
    <location>
        <begin position="383"/>
        <end position="393"/>
    </location>
</feature>
<evidence type="ECO:0000313" key="8">
    <source>
        <dbReference type="Proteomes" id="UP001383192"/>
    </source>
</evidence>
<protein>
    <submittedName>
        <fullName evidence="7">Uncharacterized protein</fullName>
    </submittedName>
</protein>
<dbReference type="InterPro" id="IPR006838">
    <property type="entry name" value="ADTRP_AIG1"/>
</dbReference>
<feature type="transmembrane region" description="Helical" evidence="6">
    <location>
        <begin position="222"/>
        <end position="243"/>
    </location>
</feature>
<keyword evidence="4 6" id="KW-0472">Membrane</keyword>
<feature type="transmembrane region" description="Helical" evidence="6">
    <location>
        <begin position="162"/>
        <end position="180"/>
    </location>
</feature>
<feature type="compositionally biased region" description="Polar residues" evidence="5">
    <location>
        <begin position="331"/>
        <end position="342"/>
    </location>
</feature>
<comment type="caution">
    <text evidence="7">The sequence shown here is derived from an EMBL/GenBank/DDBJ whole genome shotgun (WGS) entry which is preliminary data.</text>
</comment>
<dbReference type="GO" id="GO:0016020">
    <property type="term" value="C:membrane"/>
    <property type="evidence" value="ECO:0007669"/>
    <property type="project" value="InterPro"/>
</dbReference>
<evidence type="ECO:0000256" key="2">
    <source>
        <dbReference type="ARBA" id="ARBA00022692"/>
    </source>
</evidence>
<gene>
    <name evidence="7" type="ORF">VNI00_008202</name>
</gene>
<keyword evidence="3 6" id="KW-1133">Transmembrane helix</keyword>
<evidence type="ECO:0000313" key="7">
    <source>
        <dbReference type="EMBL" id="KAK7043591.1"/>
    </source>
</evidence>
<evidence type="ECO:0000256" key="4">
    <source>
        <dbReference type="ARBA" id="ARBA00023136"/>
    </source>
</evidence>
<dbReference type="AlphaFoldDB" id="A0AAW0CX21"/>
<evidence type="ECO:0000256" key="6">
    <source>
        <dbReference type="SAM" id="Phobius"/>
    </source>
</evidence>
<feature type="region of interest" description="Disordered" evidence="5">
    <location>
        <begin position="451"/>
        <end position="542"/>
    </location>
</feature>
<evidence type="ECO:0000256" key="3">
    <source>
        <dbReference type="ARBA" id="ARBA00022989"/>
    </source>
</evidence>
<dbReference type="PANTHER" id="PTHR10989:SF16">
    <property type="entry name" value="AT02829P-RELATED"/>
    <property type="match status" value="1"/>
</dbReference>
<dbReference type="PANTHER" id="PTHR10989">
    <property type="entry name" value="ANDROGEN-INDUCED PROTEIN 1-RELATED"/>
    <property type="match status" value="1"/>
</dbReference>
<evidence type="ECO:0000256" key="5">
    <source>
        <dbReference type="SAM" id="MobiDB-lite"/>
    </source>
</evidence>
<feature type="transmembrane region" description="Helical" evidence="6">
    <location>
        <begin position="293"/>
        <end position="318"/>
    </location>
</feature>
<organism evidence="7 8">
    <name type="scientific">Paramarasmius palmivorus</name>
    <dbReference type="NCBI Taxonomy" id="297713"/>
    <lineage>
        <taxon>Eukaryota</taxon>
        <taxon>Fungi</taxon>
        <taxon>Dikarya</taxon>
        <taxon>Basidiomycota</taxon>
        <taxon>Agaricomycotina</taxon>
        <taxon>Agaricomycetes</taxon>
        <taxon>Agaricomycetidae</taxon>
        <taxon>Agaricales</taxon>
        <taxon>Marasmiineae</taxon>
        <taxon>Marasmiaceae</taxon>
        <taxon>Paramarasmius</taxon>
    </lineage>
</organism>
<proteinExistence type="predicted"/>
<reference evidence="7 8" key="1">
    <citation type="submission" date="2024-01" db="EMBL/GenBank/DDBJ databases">
        <title>A draft genome for a cacao thread blight-causing isolate of Paramarasmius palmivorus.</title>
        <authorList>
            <person name="Baruah I.K."/>
            <person name="Bukari Y."/>
            <person name="Amoako-Attah I."/>
            <person name="Meinhardt L.W."/>
            <person name="Bailey B.A."/>
            <person name="Cohen S.P."/>
        </authorList>
    </citation>
    <scope>NUCLEOTIDE SEQUENCE [LARGE SCALE GENOMIC DNA]</scope>
    <source>
        <strain evidence="7 8">GH-12</strain>
    </source>
</reference>
<keyword evidence="8" id="KW-1185">Reference proteome</keyword>
<feature type="transmembrane region" description="Helical" evidence="6">
    <location>
        <begin position="45"/>
        <end position="66"/>
    </location>
</feature>
<sequence>MAFSMPRFLLHSVAVAIMTYGFNSLDKMSIDEWIRSQYGGHYQYLTIQGLIIAGITMAVGVASDLLPSVKGLVAIKRALFMIAMPLAAVISCVYWALLTLSPDLILQGAEKMIDDPEVASSVEKLALVRIPLPVDLSLHMAPGVALIADFFLFERKFTSKEVAWGPLVAGAYTAFYGWWVEHCSKHNAGNSLIALIGFAWAVLLCVDLYLQWDGLDRPGKSFTIVMLILDTLTIFMVLILLALPFRPWLDAARCLFLFVTHVGLAIAFARWSPTMTCPTATADEEGSCRLANFYILLASWVIPALVIVYAGGLGLMLYRRKRLQAREEATKSQNPTSTSPTSDVDVEKRISGSTNSRESFFPEAKSSLRNSESDLSRSVYTESSASYSNRASSQPDSRQSSIAEPRRSYVPQNRRSDLRITIPGPDPRHRSMVESRRSYLVNNRRSDLRISHPRLLAADPRRSHLPSPQTPSPRRSSQTDFRRSGPGPMDPRWSRQSRLHQSYIHPVADPRHSARSRRIVSRQFDHTQNTQPASPVEFGRAL</sequence>
<evidence type="ECO:0000256" key="1">
    <source>
        <dbReference type="ARBA" id="ARBA00004127"/>
    </source>
</evidence>
<dbReference type="Pfam" id="PF04750">
    <property type="entry name" value="Far-17a_AIG1"/>
    <property type="match status" value="1"/>
</dbReference>
<feature type="transmembrane region" description="Helical" evidence="6">
    <location>
        <begin position="78"/>
        <end position="97"/>
    </location>
</feature>
<accession>A0AAW0CX21</accession>
<dbReference type="EMBL" id="JAYKXP010000028">
    <property type="protein sequence ID" value="KAK7043591.1"/>
    <property type="molecule type" value="Genomic_DNA"/>
</dbReference>
<dbReference type="GO" id="GO:0012505">
    <property type="term" value="C:endomembrane system"/>
    <property type="evidence" value="ECO:0007669"/>
    <property type="project" value="UniProtKB-SubCell"/>
</dbReference>
<feature type="compositionally biased region" description="Basic and acidic residues" evidence="5">
    <location>
        <begin position="426"/>
        <end position="436"/>
    </location>
</feature>
<name>A0AAW0CX21_9AGAR</name>
<feature type="region of interest" description="Disordered" evidence="5">
    <location>
        <begin position="327"/>
        <end position="436"/>
    </location>
</feature>
<feature type="transmembrane region" description="Helical" evidence="6">
    <location>
        <begin position="255"/>
        <end position="273"/>
    </location>
</feature>
<comment type="subcellular location">
    <subcellularLocation>
        <location evidence="1">Endomembrane system</location>
        <topology evidence="1">Multi-pass membrane protein</topology>
    </subcellularLocation>
</comment>
<dbReference type="Proteomes" id="UP001383192">
    <property type="component" value="Unassembled WGS sequence"/>
</dbReference>